<dbReference type="InParanoid" id="A0A2T3B370"/>
<reference evidence="2 3" key="1">
    <citation type="journal article" date="2018" name="New Phytol.">
        <title>Comparative genomics and transcriptomics depict ericoid mycorrhizal fungi as versatile saprotrophs and plant mutualists.</title>
        <authorList>
            <person name="Martino E."/>
            <person name="Morin E."/>
            <person name="Grelet G.A."/>
            <person name="Kuo A."/>
            <person name="Kohler A."/>
            <person name="Daghino S."/>
            <person name="Barry K.W."/>
            <person name="Cichocki N."/>
            <person name="Clum A."/>
            <person name="Dockter R.B."/>
            <person name="Hainaut M."/>
            <person name="Kuo R.C."/>
            <person name="LaButti K."/>
            <person name="Lindahl B.D."/>
            <person name="Lindquist E.A."/>
            <person name="Lipzen A."/>
            <person name="Khouja H.R."/>
            <person name="Magnuson J."/>
            <person name="Murat C."/>
            <person name="Ohm R.A."/>
            <person name="Singer S.W."/>
            <person name="Spatafora J.W."/>
            <person name="Wang M."/>
            <person name="Veneault-Fourrey C."/>
            <person name="Henrissat B."/>
            <person name="Grigoriev I.V."/>
            <person name="Martin F.M."/>
            <person name="Perotto S."/>
        </authorList>
    </citation>
    <scope>NUCLEOTIDE SEQUENCE [LARGE SCALE GENOMIC DNA]</scope>
    <source>
        <strain evidence="2 3">ATCC 22711</strain>
    </source>
</reference>
<protein>
    <recommendedName>
        <fullName evidence="4">Secreted protein</fullName>
    </recommendedName>
</protein>
<name>A0A2T3B370_AMORE</name>
<feature type="chain" id="PRO_5015779132" description="Secreted protein" evidence="1">
    <location>
        <begin position="24"/>
        <end position="146"/>
    </location>
</feature>
<evidence type="ECO:0000313" key="3">
    <source>
        <dbReference type="Proteomes" id="UP000241818"/>
    </source>
</evidence>
<dbReference type="GeneID" id="36572873"/>
<dbReference type="EMBL" id="KZ679010">
    <property type="protein sequence ID" value="PSS20083.1"/>
    <property type="molecule type" value="Genomic_DNA"/>
</dbReference>
<keyword evidence="1" id="KW-0732">Signal</keyword>
<sequence>MGGGNFIIYRYLIIIYLNSCAAAVKPSLGVAIVSTVPVRYLRHQQQQDQDHYRHHRQQRHHRFIIHAHCTRIEHPRPKRDLSSGRIQPSSARARAKAKAKKGGANIALSLSRHLLRLVHHSLQTLSRSEGEPAQSPWPSAIVDVVV</sequence>
<evidence type="ECO:0000313" key="2">
    <source>
        <dbReference type="EMBL" id="PSS20083.1"/>
    </source>
</evidence>
<evidence type="ECO:0008006" key="4">
    <source>
        <dbReference type="Google" id="ProtNLM"/>
    </source>
</evidence>
<dbReference type="AlphaFoldDB" id="A0A2T3B370"/>
<evidence type="ECO:0000256" key="1">
    <source>
        <dbReference type="SAM" id="SignalP"/>
    </source>
</evidence>
<keyword evidence="3" id="KW-1185">Reference proteome</keyword>
<dbReference type="RefSeq" id="XP_024721353.1">
    <property type="nucleotide sequence ID" value="XM_024864792.1"/>
</dbReference>
<organism evidence="2 3">
    <name type="scientific">Amorphotheca resinae ATCC 22711</name>
    <dbReference type="NCBI Taxonomy" id="857342"/>
    <lineage>
        <taxon>Eukaryota</taxon>
        <taxon>Fungi</taxon>
        <taxon>Dikarya</taxon>
        <taxon>Ascomycota</taxon>
        <taxon>Pezizomycotina</taxon>
        <taxon>Leotiomycetes</taxon>
        <taxon>Helotiales</taxon>
        <taxon>Amorphothecaceae</taxon>
        <taxon>Amorphotheca</taxon>
    </lineage>
</organism>
<feature type="signal peptide" evidence="1">
    <location>
        <begin position="1"/>
        <end position="23"/>
    </location>
</feature>
<accession>A0A2T3B370</accession>
<dbReference type="Proteomes" id="UP000241818">
    <property type="component" value="Unassembled WGS sequence"/>
</dbReference>
<gene>
    <name evidence="2" type="ORF">M430DRAFT_229136</name>
</gene>
<proteinExistence type="predicted"/>